<dbReference type="EMBL" id="JBHUGS010000002">
    <property type="protein sequence ID" value="MFD1950346.1"/>
    <property type="molecule type" value="Genomic_DNA"/>
</dbReference>
<keyword evidence="1" id="KW-0812">Transmembrane</keyword>
<accession>A0ABW4TWJ3</accession>
<organism evidence="2 3">
    <name type="scientific">Sphingomonas arantia</name>
    <dbReference type="NCBI Taxonomy" id="1460676"/>
    <lineage>
        <taxon>Bacteria</taxon>
        <taxon>Pseudomonadati</taxon>
        <taxon>Pseudomonadota</taxon>
        <taxon>Alphaproteobacteria</taxon>
        <taxon>Sphingomonadales</taxon>
        <taxon>Sphingomonadaceae</taxon>
        <taxon>Sphingomonas</taxon>
    </lineage>
</organism>
<proteinExistence type="predicted"/>
<evidence type="ECO:0000256" key="1">
    <source>
        <dbReference type="SAM" id="Phobius"/>
    </source>
</evidence>
<feature type="transmembrane region" description="Helical" evidence="1">
    <location>
        <begin position="138"/>
        <end position="155"/>
    </location>
</feature>
<protein>
    <submittedName>
        <fullName evidence="2">Uncharacterized protein</fullName>
    </submittedName>
</protein>
<keyword evidence="1" id="KW-1133">Transmembrane helix</keyword>
<evidence type="ECO:0000313" key="3">
    <source>
        <dbReference type="Proteomes" id="UP001597400"/>
    </source>
</evidence>
<dbReference type="Proteomes" id="UP001597400">
    <property type="component" value="Unassembled WGS sequence"/>
</dbReference>
<keyword evidence="1" id="KW-0472">Membrane</keyword>
<keyword evidence="3" id="KW-1185">Reference proteome</keyword>
<sequence length="158" mass="16851">MTPKAAATGTSVDGEARIRVTLTRDSVCMADDVHSPHEEGFLVPADASLADVVATVSRSSYLPMPSDAWGWSIAARGWVLAVRPGLFGRKVVTLKTGPATVAARDVPVLEAIYVQPGSRWRLVDEAPPSAVPRHRATLRWLLLLALFVVIAGALSRTA</sequence>
<gene>
    <name evidence="2" type="ORF">ACFSGX_06155</name>
</gene>
<comment type="caution">
    <text evidence="2">The sequence shown here is derived from an EMBL/GenBank/DDBJ whole genome shotgun (WGS) entry which is preliminary data.</text>
</comment>
<evidence type="ECO:0000313" key="2">
    <source>
        <dbReference type="EMBL" id="MFD1950346.1"/>
    </source>
</evidence>
<name>A0ABW4TWJ3_9SPHN</name>
<reference evidence="3" key="1">
    <citation type="journal article" date="2019" name="Int. J. Syst. Evol. Microbiol.">
        <title>The Global Catalogue of Microorganisms (GCM) 10K type strain sequencing project: providing services to taxonomists for standard genome sequencing and annotation.</title>
        <authorList>
            <consortium name="The Broad Institute Genomics Platform"/>
            <consortium name="The Broad Institute Genome Sequencing Center for Infectious Disease"/>
            <person name="Wu L."/>
            <person name="Ma J."/>
        </authorList>
    </citation>
    <scope>NUCLEOTIDE SEQUENCE [LARGE SCALE GENOMIC DNA]</scope>
    <source>
        <strain evidence="3">CGMCC 1.12702</strain>
    </source>
</reference>
<dbReference type="RefSeq" id="WP_380928369.1">
    <property type="nucleotide sequence ID" value="NZ_JBHUGS010000002.1"/>
</dbReference>